<comment type="subunit">
    <text evidence="9">Part of a complex composed of FtsB, FtsL and FtsQ.</text>
</comment>
<evidence type="ECO:0000256" key="3">
    <source>
        <dbReference type="ARBA" id="ARBA00022519"/>
    </source>
</evidence>
<dbReference type="InterPro" id="IPR034746">
    <property type="entry name" value="POTRA"/>
</dbReference>
<dbReference type="Pfam" id="PF03799">
    <property type="entry name" value="FtsQ_DivIB_C"/>
    <property type="match status" value="1"/>
</dbReference>
<keyword evidence="3 9" id="KW-0997">Cell inner membrane</keyword>
<dbReference type="AlphaFoldDB" id="K6YWG0"/>
<dbReference type="Proteomes" id="UP000006334">
    <property type="component" value="Unassembled WGS sequence"/>
</dbReference>
<sequence>MQQLTDKSQSQFHYQVAGMVFLAVVLLSLIYAIWWLSDWLEDAQRAPINQVIVSGNRVNIKDEVIEQTIRSNHPESFFELDVDRLHREIEALPWVYRASVRKRWPNSLNIHVVEEIASARWNSDSLLNQYGDMFEAQLPEEVLPNLFGPGGSEQTALNGYRDMQTLLNATSLSIDELYLSERFAWNLRLNNGIRLNLGRSEFVNRLQRFVDVYPLLKKQNKQVNYIDLRYDTGLAVGWKDASTNEQES</sequence>
<keyword evidence="8 9" id="KW-0131">Cell cycle</keyword>
<feature type="transmembrane region" description="Helical" evidence="9">
    <location>
        <begin position="12"/>
        <end position="36"/>
    </location>
</feature>
<dbReference type="STRING" id="1127673.GLIP_2969"/>
<proteinExistence type="inferred from homology"/>
<dbReference type="HAMAP" id="MF_00911">
    <property type="entry name" value="FtsQ_subfam"/>
    <property type="match status" value="1"/>
</dbReference>
<organism evidence="11 12">
    <name type="scientific">Aliiglaciecola lipolytica E3</name>
    <dbReference type="NCBI Taxonomy" id="1127673"/>
    <lineage>
        <taxon>Bacteria</taxon>
        <taxon>Pseudomonadati</taxon>
        <taxon>Pseudomonadota</taxon>
        <taxon>Gammaproteobacteria</taxon>
        <taxon>Alteromonadales</taxon>
        <taxon>Alteromonadaceae</taxon>
        <taxon>Aliiglaciecola</taxon>
    </lineage>
</organism>
<dbReference type="Pfam" id="PF08478">
    <property type="entry name" value="POTRA_1"/>
    <property type="match status" value="1"/>
</dbReference>
<dbReference type="GO" id="GO:0090529">
    <property type="term" value="P:cell septum assembly"/>
    <property type="evidence" value="ECO:0007669"/>
    <property type="project" value="InterPro"/>
</dbReference>
<evidence type="ECO:0000313" key="11">
    <source>
        <dbReference type="EMBL" id="GAC15590.1"/>
    </source>
</evidence>
<evidence type="ECO:0000256" key="2">
    <source>
        <dbReference type="ARBA" id="ARBA00022475"/>
    </source>
</evidence>
<evidence type="ECO:0000256" key="9">
    <source>
        <dbReference type="HAMAP-Rule" id="MF_00911"/>
    </source>
</evidence>
<dbReference type="GO" id="GO:0005886">
    <property type="term" value="C:plasma membrane"/>
    <property type="evidence" value="ECO:0007669"/>
    <property type="project" value="UniProtKB-SubCell"/>
</dbReference>
<comment type="similarity">
    <text evidence="9">Belongs to the FtsQ/DivIB family. FtsQ subfamily.</text>
</comment>
<dbReference type="RefSeq" id="WP_008845395.1">
    <property type="nucleotide sequence ID" value="NZ_BAEN01000059.1"/>
</dbReference>
<keyword evidence="4 9" id="KW-0132">Cell division</keyword>
<gene>
    <name evidence="9 11" type="primary">ftsQ</name>
    <name evidence="11" type="ORF">GLIP_2969</name>
</gene>
<name>K6YWG0_9ALTE</name>
<dbReference type="InterPro" id="IPR013685">
    <property type="entry name" value="POTRA_FtsQ_type"/>
</dbReference>
<feature type="domain" description="POTRA" evidence="10">
    <location>
        <begin position="46"/>
        <end position="115"/>
    </location>
</feature>
<evidence type="ECO:0000256" key="4">
    <source>
        <dbReference type="ARBA" id="ARBA00022618"/>
    </source>
</evidence>
<dbReference type="PANTHER" id="PTHR35851:SF1">
    <property type="entry name" value="CELL DIVISION PROTEIN FTSQ"/>
    <property type="match status" value="1"/>
</dbReference>
<evidence type="ECO:0000313" key="12">
    <source>
        <dbReference type="Proteomes" id="UP000006334"/>
    </source>
</evidence>
<dbReference type="eggNOG" id="COG1589">
    <property type="taxonomic scope" value="Bacteria"/>
</dbReference>
<dbReference type="InterPro" id="IPR045335">
    <property type="entry name" value="FtsQ_C_sf"/>
</dbReference>
<dbReference type="Gene3D" id="3.10.20.310">
    <property type="entry name" value="membrane protein fhac"/>
    <property type="match status" value="1"/>
</dbReference>
<dbReference type="GO" id="GO:0043093">
    <property type="term" value="P:FtsZ-dependent cytokinesis"/>
    <property type="evidence" value="ECO:0007669"/>
    <property type="project" value="UniProtKB-UniRule"/>
</dbReference>
<evidence type="ECO:0000256" key="8">
    <source>
        <dbReference type="ARBA" id="ARBA00023306"/>
    </source>
</evidence>
<protein>
    <recommendedName>
        <fullName evidence="9">Cell division protein FtsQ</fullName>
    </recommendedName>
</protein>
<accession>K6YWG0</accession>
<dbReference type="InterPro" id="IPR005548">
    <property type="entry name" value="Cell_div_FtsQ/DivIB_C"/>
</dbReference>
<dbReference type="InterPro" id="IPR026579">
    <property type="entry name" value="FtsQ"/>
</dbReference>
<comment type="caution">
    <text evidence="11">The sequence shown here is derived from an EMBL/GenBank/DDBJ whole genome shotgun (WGS) entry which is preliminary data.</text>
</comment>
<evidence type="ECO:0000259" key="10">
    <source>
        <dbReference type="PROSITE" id="PS51779"/>
    </source>
</evidence>
<dbReference type="PANTHER" id="PTHR35851">
    <property type="entry name" value="CELL DIVISION PROTEIN FTSQ"/>
    <property type="match status" value="1"/>
</dbReference>
<dbReference type="PROSITE" id="PS51779">
    <property type="entry name" value="POTRA"/>
    <property type="match status" value="1"/>
</dbReference>
<evidence type="ECO:0000256" key="7">
    <source>
        <dbReference type="ARBA" id="ARBA00023136"/>
    </source>
</evidence>
<evidence type="ECO:0000256" key="6">
    <source>
        <dbReference type="ARBA" id="ARBA00022989"/>
    </source>
</evidence>
<keyword evidence="2 9" id="KW-1003">Cell membrane</keyword>
<keyword evidence="12" id="KW-1185">Reference proteome</keyword>
<dbReference type="Gene3D" id="3.40.50.11690">
    <property type="entry name" value="Cell division protein FtsQ/DivIB"/>
    <property type="match status" value="1"/>
</dbReference>
<evidence type="ECO:0000256" key="5">
    <source>
        <dbReference type="ARBA" id="ARBA00022692"/>
    </source>
</evidence>
<dbReference type="OrthoDB" id="9790370at2"/>
<keyword evidence="5 9" id="KW-0812">Transmembrane</keyword>
<dbReference type="GO" id="GO:0032153">
    <property type="term" value="C:cell division site"/>
    <property type="evidence" value="ECO:0007669"/>
    <property type="project" value="UniProtKB-UniRule"/>
</dbReference>
<evidence type="ECO:0000256" key="1">
    <source>
        <dbReference type="ARBA" id="ARBA00004370"/>
    </source>
</evidence>
<dbReference type="EMBL" id="BAEN01000059">
    <property type="protein sequence ID" value="GAC15590.1"/>
    <property type="molecule type" value="Genomic_DNA"/>
</dbReference>
<comment type="function">
    <text evidence="9">Essential cell division protein. May link together the upstream cell division proteins, which are predominantly cytoplasmic, with the downstream cell division proteins, which are predominantly periplasmic. May control correct divisome assembly.</text>
</comment>
<reference evidence="11 12" key="1">
    <citation type="journal article" date="2017" name="Antonie Van Leeuwenhoek">
        <title>Rhizobium rhizosphaerae sp. nov., a novel species isolated from rice rhizosphere.</title>
        <authorList>
            <person name="Zhao J.J."/>
            <person name="Zhang J."/>
            <person name="Zhang R.J."/>
            <person name="Zhang C.W."/>
            <person name="Yin H.Q."/>
            <person name="Zhang X.X."/>
        </authorList>
    </citation>
    <scope>NUCLEOTIDE SEQUENCE [LARGE SCALE GENOMIC DNA]</scope>
    <source>
        <strain evidence="11 12">E3</strain>
    </source>
</reference>
<comment type="subcellular location">
    <subcellularLocation>
        <location evidence="9">Cell inner membrane</location>
        <topology evidence="9">Single-pass type II membrane protein</topology>
    </subcellularLocation>
    <subcellularLocation>
        <location evidence="1">Membrane</location>
    </subcellularLocation>
    <text evidence="9">Localizes to the division septum.</text>
</comment>
<keyword evidence="7 9" id="KW-0472">Membrane</keyword>
<keyword evidence="6 9" id="KW-1133">Transmembrane helix</keyword>